<sequence>MFARSFSLLIILALFSAVSNAQTSTMAGSASATNLGSSSSLLHPWSHTTKTVVGVSVTIGVILIIIASYFCCCHAACKANTTRVARDRDVENGTRIGRQHWQAHNSGVPKRHKSMDRRNRETDRTRTDADAPPSYEES</sequence>
<feature type="region of interest" description="Disordered" evidence="1">
    <location>
        <begin position="91"/>
        <end position="138"/>
    </location>
</feature>
<gene>
    <name evidence="4" type="ORF">B0H16DRAFT_166831</name>
</gene>
<feature type="transmembrane region" description="Helical" evidence="2">
    <location>
        <begin position="53"/>
        <end position="77"/>
    </location>
</feature>
<organism evidence="4 5">
    <name type="scientific">Mycena metata</name>
    <dbReference type="NCBI Taxonomy" id="1033252"/>
    <lineage>
        <taxon>Eukaryota</taxon>
        <taxon>Fungi</taxon>
        <taxon>Dikarya</taxon>
        <taxon>Basidiomycota</taxon>
        <taxon>Agaricomycotina</taxon>
        <taxon>Agaricomycetes</taxon>
        <taxon>Agaricomycetidae</taxon>
        <taxon>Agaricales</taxon>
        <taxon>Marasmiineae</taxon>
        <taxon>Mycenaceae</taxon>
        <taxon>Mycena</taxon>
    </lineage>
</organism>
<evidence type="ECO:0000313" key="4">
    <source>
        <dbReference type="EMBL" id="KAJ7772256.1"/>
    </source>
</evidence>
<dbReference type="Proteomes" id="UP001215598">
    <property type="component" value="Unassembled WGS sequence"/>
</dbReference>
<keyword evidence="2" id="KW-1133">Transmembrane helix</keyword>
<keyword evidence="2" id="KW-0812">Transmembrane</keyword>
<evidence type="ECO:0000256" key="2">
    <source>
        <dbReference type="SAM" id="Phobius"/>
    </source>
</evidence>
<feature type="compositionally biased region" description="Basic and acidic residues" evidence="1">
    <location>
        <begin position="116"/>
        <end position="129"/>
    </location>
</feature>
<keyword evidence="3" id="KW-0732">Signal</keyword>
<evidence type="ECO:0000313" key="5">
    <source>
        <dbReference type="Proteomes" id="UP001215598"/>
    </source>
</evidence>
<reference evidence="4" key="1">
    <citation type="submission" date="2023-03" db="EMBL/GenBank/DDBJ databases">
        <title>Massive genome expansion in bonnet fungi (Mycena s.s.) driven by repeated elements and novel gene families across ecological guilds.</title>
        <authorList>
            <consortium name="Lawrence Berkeley National Laboratory"/>
            <person name="Harder C.B."/>
            <person name="Miyauchi S."/>
            <person name="Viragh M."/>
            <person name="Kuo A."/>
            <person name="Thoen E."/>
            <person name="Andreopoulos B."/>
            <person name="Lu D."/>
            <person name="Skrede I."/>
            <person name="Drula E."/>
            <person name="Henrissat B."/>
            <person name="Morin E."/>
            <person name="Kohler A."/>
            <person name="Barry K."/>
            <person name="LaButti K."/>
            <person name="Morin E."/>
            <person name="Salamov A."/>
            <person name="Lipzen A."/>
            <person name="Mereny Z."/>
            <person name="Hegedus B."/>
            <person name="Baldrian P."/>
            <person name="Stursova M."/>
            <person name="Weitz H."/>
            <person name="Taylor A."/>
            <person name="Grigoriev I.V."/>
            <person name="Nagy L.G."/>
            <person name="Martin F."/>
            <person name="Kauserud H."/>
        </authorList>
    </citation>
    <scope>NUCLEOTIDE SEQUENCE</scope>
    <source>
        <strain evidence="4">CBHHK182m</strain>
    </source>
</reference>
<accession>A0AAD7JX09</accession>
<dbReference type="EMBL" id="JARKIB010000014">
    <property type="protein sequence ID" value="KAJ7772256.1"/>
    <property type="molecule type" value="Genomic_DNA"/>
</dbReference>
<evidence type="ECO:0000256" key="1">
    <source>
        <dbReference type="SAM" id="MobiDB-lite"/>
    </source>
</evidence>
<proteinExistence type="predicted"/>
<comment type="caution">
    <text evidence="4">The sequence shown here is derived from an EMBL/GenBank/DDBJ whole genome shotgun (WGS) entry which is preliminary data.</text>
</comment>
<keyword evidence="5" id="KW-1185">Reference proteome</keyword>
<keyword evidence="2" id="KW-0472">Membrane</keyword>
<feature type="chain" id="PRO_5042038291" evidence="3">
    <location>
        <begin position="22"/>
        <end position="138"/>
    </location>
</feature>
<dbReference type="AlphaFoldDB" id="A0AAD7JX09"/>
<evidence type="ECO:0000256" key="3">
    <source>
        <dbReference type="SAM" id="SignalP"/>
    </source>
</evidence>
<feature type="signal peptide" evidence="3">
    <location>
        <begin position="1"/>
        <end position="21"/>
    </location>
</feature>
<protein>
    <submittedName>
        <fullName evidence="4">Uncharacterized protein</fullName>
    </submittedName>
</protein>
<name>A0AAD7JX09_9AGAR</name>